<feature type="domain" description="AttH" evidence="3">
    <location>
        <begin position="30"/>
        <end position="234"/>
    </location>
</feature>
<dbReference type="InterPro" id="IPR033749">
    <property type="entry name" value="Polyprenyl_synt_CS"/>
</dbReference>
<keyword evidence="1" id="KW-0479">Metal-binding</keyword>
<dbReference type="Pfam" id="PF17186">
    <property type="entry name" value="Lipocalin_9"/>
    <property type="match status" value="1"/>
</dbReference>
<dbReference type="InterPro" id="IPR023374">
    <property type="entry name" value="AttH-like_dom_sf"/>
</dbReference>
<dbReference type="SUPFAM" id="SSF48576">
    <property type="entry name" value="Terpenoid synthases"/>
    <property type="match status" value="1"/>
</dbReference>
<dbReference type="EMBL" id="FOIU01000001">
    <property type="protein sequence ID" value="SEW02179.1"/>
    <property type="molecule type" value="Genomic_DNA"/>
</dbReference>
<proteinExistence type="predicted"/>
<dbReference type="PANTHER" id="PTHR38591:SF1">
    <property type="entry name" value="BLL1000 PROTEIN"/>
    <property type="match status" value="1"/>
</dbReference>
<sequence length="740" mass="85112">MKNYSVENNSEKIGINLLIDDLPHKTSNLEWWYFHAHVEDDAGKAFAFFCSFFRIARDFNVFPFEFTHSLTWSLVDIEDQKYHSETSHDDKILSKISDDLKEKKELKPIDNAFKEIIDKGNFPAPDFLMKKSVVTSNNELKLNYDLGHLEKDEKGNYLVKIGNQIGNSNVNFCFTPLKNPVHHGENGLVKSSMNAANNMHYYFIPENAVEGNITLNNKTFRVKGSGWYDHEFSESYNPAQKVEQNTSKHWMWFAIQFDNHCQLTFYSLTDKNTTQSDRLIVWIDEKGESFTLKDDNIVIEIIDYYISKKTCAKYPVEWQVKIPAWNLDFNVKAELSDQEVMTFLYAPGFWEGRAKVSGTLENEKITGNAFVEITTDKGWNNMNDLLDQAAEEVLDIIHEVVPYPHEKEKIKKLMKDYYSSYLNAVPSEILHEALIKPLLEMLDRKGKGWRSHLLRLLVGLCEGNISQYDPFVALVQLIHCSSLIIDDVQDQSPLRRGDASCHVIYGIPAAINSGTFGYFVGEILIRNMTHLSDSKMKKVYEAYFDTMRLCHAGQALDIRTFTDLLPQAFETGDTYSISESMREIHILKTGVPIKMMANIITILEDLSLEKHKAICHYGEAFGLAYQIIDDVRDLNGSFKGSKVELEDIREGKVTLPLIKAIELSQPEIRLKMKNLWSKPNKSSQDIHDIADWIISSGALTQCRKDAINLIDEKWIEIDKIFPDSHYKLMIRAMSNYFLNL</sequence>
<name>A0A1I0NL31_9FLAO</name>
<keyword evidence="5" id="KW-1185">Reference proteome</keyword>
<protein>
    <submittedName>
        <fullName evidence="4">Geranylgeranyl pyrophosphate synthase</fullName>
    </submittedName>
</protein>
<organism evidence="4 5">
    <name type="scientific">Chryseobacterium wanjuense</name>
    <dbReference type="NCBI Taxonomy" id="356305"/>
    <lineage>
        <taxon>Bacteria</taxon>
        <taxon>Pseudomonadati</taxon>
        <taxon>Bacteroidota</taxon>
        <taxon>Flavobacteriia</taxon>
        <taxon>Flavobacteriales</taxon>
        <taxon>Weeksellaceae</taxon>
        <taxon>Chryseobacterium group</taxon>
        <taxon>Chryseobacterium</taxon>
    </lineage>
</organism>
<evidence type="ECO:0000313" key="5">
    <source>
        <dbReference type="Proteomes" id="UP000199469"/>
    </source>
</evidence>
<evidence type="ECO:0000313" key="4">
    <source>
        <dbReference type="EMBL" id="SEW02179.1"/>
    </source>
</evidence>
<dbReference type="AlphaFoldDB" id="A0A1I0NL31"/>
<dbReference type="Gene3D" id="1.10.600.10">
    <property type="entry name" value="Farnesyl Diphosphate Synthase"/>
    <property type="match status" value="1"/>
</dbReference>
<dbReference type="InterPro" id="IPR000092">
    <property type="entry name" value="Polyprenyl_synt"/>
</dbReference>
<evidence type="ECO:0000259" key="3">
    <source>
        <dbReference type="Pfam" id="PF07143"/>
    </source>
</evidence>
<dbReference type="PROSITE" id="PS00444">
    <property type="entry name" value="POLYPRENYL_SYNTHASE_2"/>
    <property type="match status" value="1"/>
</dbReference>
<dbReference type="Gene3D" id="2.40.370.10">
    <property type="entry name" value="AttH-like domain"/>
    <property type="match status" value="2"/>
</dbReference>
<dbReference type="GO" id="GO:0008299">
    <property type="term" value="P:isoprenoid biosynthetic process"/>
    <property type="evidence" value="ECO:0007669"/>
    <property type="project" value="InterPro"/>
</dbReference>
<dbReference type="STRING" id="356305.SAMN05421841_0669"/>
<dbReference type="PANTHER" id="PTHR38591">
    <property type="entry name" value="HYDROLASE"/>
    <property type="match status" value="1"/>
</dbReference>
<accession>A0A1I0NL31</accession>
<dbReference type="PROSITE" id="PS00723">
    <property type="entry name" value="POLYPRENYL_SYNTHASE_1"/>
    <property type="match status" value="1"/>
</dbReference>
<dbReference type="RefSeq" id="WP_089790627.1">
    <property type="nucleotide sequence ID" value="NZ_FOIU01000001.1"/>
</dbReference>
<dbReference type="InterPro" id="IPR010791">
    <property type="entry name" value="AttH_dom"/>
</dbReference>
<evidence type="ECO:0000256" key="1">
    <source>
        <dbReference type="ARBA" id="ARBA00022723"/>
    </source>
</evidence>
<dbReference type="Pfam" id="PF07143">
    <property type="entry name" value="CrtC"/>
    <property type="match status" value="1"/>
</dbReference>
<reference evidence="5" key="1">
    <citation type="submission" date="2016-10" db="EMBL/GenBank/DDBJ databases">
        <authorList>
            <person name="Varghese N."/>
            <person name="Submissions S."/>
        </authorList>
    </citation>
    <scope>NUCLEOTIDE SEQUENCE [LARGE SCALE GENOMIC DNA]</scope>
    <source>
        <strain evidence="5">DSM 17724</strain>
    </source>
</reference>
<gene>
    <name evidence="4" type="ORF">SAMN05421841_0669</name>
</gene>
<dbReference type="GO" id="GO:0004659">
    <property type="term" value="F:prenyltransferase activity"/>
    <property type="evidence" value="ECO:0007669"/>
    <property type="project" value="InterPro"/>
</dbReference>
<dbReference type="OrthoDB" id="9770826at2"/>
<dbReference type="Pfam" id="PF00348">
    <property type="entry name" value="polyprenyl_synt"/>
    <property type="match status" value="1"/>
</dbReference>
<dbReference type="SUPFAM" id="SSF159245">
    <property type="entry name" value="AttH-like"/>
    <property type="match status" value="1"/>
</dbReference>
<evidence type="ECO:0000256" key="2">
    <source>
        <dbReference type="ARBA" id="ARBA00022842"/>
    </source>
</evidence>
<keyword evidence="2" id="KW-0460">Magnesium</keyword>
<dbReference type="Proteomes" id="UP000199469">
    <property type="component" value="Unassembled WGS sequence"/>
</dbReference>
<dbReference type="InterPro" id="IPR008949">
    <property type="entry name" value="Isoprenoid_synthase_dom_sf"/>
</dbReference>
<dbReference type="GO" id="GO:0046872">
    <property type="term" value="F:metal ion binding"/>
    <property type="evidence" value="ECO:0007669"/>
    <property type="project" value="UniProtKB-KW"/>
</dbReference>